<dbReference type="HOGENOM" id="CLU_070768_2_2_6"/>
<dbReference type="EMBL" id="AKKN01000003">
    <property type="protein sequence ID" value="EKT60973.1"/>
    <property type="molecule type" value="Genomic_DNA"/>
</dbReference>
<feature type="domain" description="Pili assembly chaperone N-terminal" evidence="6">
    <location>
        <begin position="26"/>
        <end position="152"/>
    </location>
</feature>
<comment type="caution">
    <text evidence="8">The sequence shown here is derived from an EMBL/GenBank/DDBJ whole genome shotgun (WGS) entry which is preliminary data.</text>
</comment>
<keyword evidence="4" id="KW-0574">Periplasm</keyword>
<dbReference type="GO" id="GO:0030288">
    <property type="term" value="C:outer membrane-bounded periplasmic space"/>
    <property type="evidence" value="ECO:0007669"/>
    <property type="project" value="InterPro"/>
</dbReference>
<dbReference type="Proteomes" id="UP000010290">
    <property type="component" value="Chromosome"/>
</dbReference>
<evidence type="ECO:0000256" key="3">
    <source>
        <dbReference type="ARBA" id="ARBA00022729"/>
    </source>
</evidence>
<gene>
    <name evidence="8" type="ORF">OO7_02761</name>
</gene>
<keyword evidence="9" id="KW-1185">Reference proteome</keyword>
<dbReference type="PATRIC" id="fig|1141660.3.peg.556"/>
<evidence type="ECO:0000259" key="6">
    <source>
        <dbReference type="Pfam" id="PF00345"/>
    </source>
</evidence>
<evidence type="ECO:0008006" key="10">
    <source>
        <dbReference type="Google" id="ProtNLM"/>
    </source>
</evidence>
<dbReference type="Pfam" id="PF02753">
    <property type="entry name" value="PapD_C"/>
    <property type="match status" value="1"/>
</dbReference>
<keyword evidence="3" id="KW-0732">Signal</keyword>
<dbReference type="GO" id="GO:0071555">
    <property type="term" value="P:cell wall organization"/>
    <property type="evidence" value="ECO:0007669"/>
    <property type="project" value="InterPro"/>
</dbReference>
<dbReference type="InterPro" id="IPR016147">
    <property type="entry name" value="Pili_assmbl_chaperone_N"/>
</dbReference>
<feature type="domain" description="Pili assembly chaperone C-terminal" evidence="7">
    <location>
        <begin position="174"/>
        <end position="232"/>
    </location>
</feature>
<dbReference type="RefSeq" id="WP_008914431.1">
    <property type="nucleotide sequence ID" value="NZ_CM001773.1"/>
</dbReference>
<dbReference type="SUPFAM" id="SSF49354">
    <property type="entry name" value="PapD-like"/>
    <property type="match status" value="1"/>
</dbReference>
<evidence type="ECO:0000313" key="8">
    <source>
        <dbReference type="EMBL" id="EKT60973.1"/>
    </source>
</evidence>
<dbReference type="PANTHER" id="PTHR30251">
    <property type="entry name" value="PILUS ASSEMBLY CHAPERONE"/>
    <property type="match status" value="1"/>
</dbReference>
<comment type="subcellular location">
    <subcellularLocation>
        <location evidence="1">Periplasm</location>
    </subcellularLocation>
</comment>
<evidence type="ECO:0000256" key="2">
    <source>
        <dbReference type="ARBA" id="ARBA00007399"/>
    </source>
</evidence>
<evidence type="ECO:0000313" key="9">
    <source>
        <dbReference type="Proteomes" id="UP000010290"/>
    </source>
</evidence>
<protein>
    <recommendedName>
        <fullName evidence="10">Fimbrial chaperone</fullName>
    </recommendedName>
</protein>
<dbReference type="Gene3D" id="2.60.40.10">
    <property type="entry name" value="Immunoglobulins"/>
    <property type="match status" value="2"/>
</dbReference>
<organism evidence="8 9">
    <name type="scientific">Providencia sneebia DSM 19967</name>
    <dbReference type="NCBI Taxonomy" id="1141660"/>
    <lineage>
        <taxon>Bacteria</taxon>
        <taxon>Pseudomonadati</taxon>
        <taxon>Pseudomonadota</taxon>
        <taxon>Gammaproteobacteria</taxon>
        <taxon>Enterobacterales</taxon>
        <taxon>Morganellaceae</taxon>
        <taxon>Providencia</taxon>
    </lineage>
</organism>
<name>K8WK38_9GAMM</name>
<accession>K8WK38</accession>
<sequence length="240" mass="26630">MKSYFQGIILLFCLTFVSSFTYASGGISFSYTRIIFDEDKGAASLIIRNHGDGVYLINSGIAGDQELKSNAPFTVIPPIFRLDANSNNTIRIIKSKSESTLPIDRESIFYFHSTAIPGSSTKESDNNIEDTGAQLSIAMRTILKVIYRPARLKGKVEDTYGLLTFKNDNGFLKINNPTPYYQTLALLNIDGVPVDLNQYISMVDPVGNIKIPVKKSAKKVEWKMITDVGGESKSFFQTIN</sequence>
<dbReference type="Pfam" id="PF00345">
    <property type="entry name" value="PapD_N"/>
    <property type="match status" value="1"/>
</dbReference>
<dbReference type="OrthoDB" id="9131059at2"/>
<dbReference type="InterPro" id="IPR001829">
    <property type="entry name" value="Pili_assmbl_chaperone_bac"/>
</dbReference>
<evidence type="ECO:0000256" key="5">
    <source>
        <dbReference type="ARBA" id="ARBA00023186"/>
    </source>
</evidence>
<dbReference type="InterPro" id="IPR008962">
    <property type="entry name" value="PapD-like_sf"/>
</dbReference>
<evidence type="ECO:0000256" key="4">
    <source>
        <dbReference type="ARBA" id="ARBA00022764"/>
    </source>
</evidence>
<dbReference type="InterPro" id="IPR013783">
    <property type="entry name" value="Ig-like_fold"/>
</dbReference>
<dbReference type="InterPro" id="IPR016148">
    <property type="entry name" value="Pili_assmbl_chaperone_C"/>
</dbReference>
<dbReference type="PRINTS" id="PR00969">
    <property type="entry name" value="CHAPERONPILI"/>
</dbReference>
<dbReference type="InterPro" id="IPR036316">
    <property type="entry name" value="Pili_assmbl_chap_C_dom_sf"/>
</dbReference>
<reference evidence="8 9" key="1">
    <citation type="journal article" date="2012" name="BMC Genomics">
        <title>Comparative genomics of bacteria in the genus Providencia isolated from wild Drosophila melanogaster.</title>
        <authorList>
            <person name="Galac M.R."/>
            <person name="Lazzaro B.P."/>
        </authorList>
    </citation>
    <scope>NUCLEOTIDE SEQUENCE [LARGE SCALE GENOMIC DNA]</scope>
    <source>
        <strain evidence="8 9">DSM 19967</strain>
    </source>
</reference>
<proteinExistence type="inferred from homology"/>
<evidence type="ECO:0000256" key="1">
    <source>
        <dbReference type="ARBA" id="ARBA00004418"/>
    </source>
</evidence>
<dbReference type="PANTHER" id="PTHR30251:SF2">
    <property type="entry name" value="FIMBRIAL CHAPERONE YADV-RELATED"/>
    <property type="match status" value="1"/>
</dbReference>
<evidence type="ECO:0000259" key="7">
    <source>
        <dbReference type="Pfam" id="PF02753"/>
    </source>
</evidence>
<keyword evidence="5" id="KW-0143">Chaperone</keyword>
<dbReference type="AlphaFoldDB" id="K8WK38"/>
<dbReference type="SUPFAM" id="SSF49584">
    <property type="entry name" value="Periplasmic chaperone C-domain"/>
    <property type="match status" value="1"/>
</dbReference>
<comment type="similarity">
    <text evidence="2">Belongs to the periplasmic pilus chaperone family.</text>
</comment>
<dbReference type="InterPro" id="IPR050643">
    <property type="entry name" value="Periplasmic_pilus_chap"/>
</dbReference>